<reference evidence="1" key="1">
    <citation type="submission" date="2021-04" db="EMBL/GenBank/DDBJ databases">
        <authorList>
            <person name="Rodrigo-Torres L."/>
            <person name="Arahal R. D."/>
            <person name="Lucena T."/>
        </authorList>
    </citation>
    <scope>NUCLEOTIDE SEQUENCE</scope>
    <source>
        <strain evidence="1">CECT 9275</strain>
    </source>
</reference>
<proteinExistence type="predicted"/>
<gene>
    <name evidence="1" type="ORF">DYBT9275_02328</name>
</gene>
<dbReference type="RefSeq" id="WP_215238972.1">
    <property type="nucleotide sequence ID" value="NZ_CAJRAF010000002.1"/>
</dbReference>
<keyword evidence="2" id="KW-1185">Reference proteome</keyword>
<comment type="caution">
    <text evidence="1">The sequence shown here is derived from an EMBL/GenBank/DDBJ whole genome shotgun (WGS) entry which is preliminary data.</text>
</comment>
<dbReference type="Gene3D" id="3.20.20.80">
    <property type="entry name" value="Glycosidases"/>
    <property type="match status" value="1"/>
</dbReference>
<sequence length="419" mass="47586">MHKTIIISLLSALFLQIPDAGAQSKKDRFLISMYGPPAAKYLNEEQFKVIKDGNIDIIINVGPGVEQDKAGNTKTLDMAQKFGLKVYIYDARVNQSDDQIKAMVNDFKSHPALAGYYVLDEPDTAKLASAIEMQKKVKALDPAKDAYINHLPDWAIDPKENYEHSFLPRYIEGVGKDKLNYLAYDNYPYKRGHRLEKTYFNNLEIIRRVGLKYNVKTSSCLQSFGMGFKGVVELRRPNADEMRMNVYSNLAYGVKNPVWYTYYTQDNLTPNFTMYKCVIDSAGVKTDMYEPFKKLNGEMKQLGKTLINLDAVEVYHTGDSLWLGTTRPPDQFMAKVSDPKAQTILSRFKDKSSGKQYLMVVNRNFNRSQPLTIRLDSSVKKVKEVSKQTGKTVKAPYDAKANTISQTFMPGEGKLFVIN</sequence>
<dbReference type="EMBL" id="CAJRAF010000002">
    <property type="protein sequence ID" value="CAG4999859.1"/>
    <property type="molecule type" value="Genomic_DNA"/>
</dbReference>
<dbReference type="SUPFAM" id="SSF51445">
    <property type="entry name" value="(Trans)glycosidases"/>
    <property type="match status" value="1"/>
</dbReference>
<accession>A0A916NC62</accession>
<dbReference type="InterPro" id="IPR017853">
    <property type="entry name" value="GH"/>
</dbReference>
<evidence type="ECO:0000313" key="2">
    <source>
        <dbReference type="Proteomes" id="UP000680038"/>
    </source>
</evidence>
<dbReference type="Proteomes" id="UP000680038">
    <property type="component" value="Unassembled WGS sequence"/>
</dbReference>
<name>A0A916NC62_9BACT</name>
<organism evidence="1 2">
    <name type="scientific">Dyadobacter helix</name>
    <dbReference type="NCBI Taxonomy" id="2822344"/>
    <lineage>
        <taxon>Bacteria</taxon>
        <taxon>Pseudomonadati</taxon>
        <taxon>Bacteroidota</taxon>
        <taxon>Cytophagia</taxon>
        <taxon>Cytophagales</taxon>
        <taxon>Spirosomataceae</taxon>
        <taxon>Dyadobacter</taxon>
    </lineage>
</organism>
<dbReference type="AlphaFoldDB" id="A0A916NC62"/>
<evidence type="ECO:0000313" key="1">
    <source>
        <dbReference type="EMBL" id="CAG4999859.1"/>
    </source>
</evidence>
<protein>
    <submittedName>
        <fullName evidence="1">Uncharacterized protein</fullName>
    </submittedName>
</protein>